<name>A0ABP6QBV7_9ACTN</name>
<gene>
    <name evidence="2" type="ORF">GCM10010468_35880</name>
</gene>
<dbReference type="RefSeq" id="WP_344829387.1">
    <property type="nucleotide sequence ID" value="NZ_BAAAUV010000008.1"/>
</dbReference>
<dbReference type="Proteomes" id="UP001501237">
    <property type="component" value="Unassembled WGS sequence"/>
</dbReference>
<dbReference type="SUPFAM" id="SSF54427">
    <property type="entry name" value="NTF2-like"/>
    <property type="match status" value="1"/>
</dbReference>
<comment type="caution">
    <text evidence="2">The sequence shown here is derived from an EMBL/GenBank/DDBJ whole genome shotgun (WGS) entry which is preliminary data.</text>
</comment>
<dbReference type="EMBL" id="BAAAUV010000008">
    <property type="protein sequence ID" value="GAA3214858.1"/>
    <property type="molecule type" value="Genomic_DNA"/>
</dbReference>
<organism evidence="2 3">
    <name type="scientific">Actinocorallia longicatena</name>
    <dbReference type="NCBI Taxonomy" id="111803"/>
    <lineage>
        <taxon>Bacteria</taxon>
        <taxon>Bacillati</taxon>
        <taxon>Actinomycetota</taxon>
        <taxon>Actinomycetes</taxon>
        <taxon>Streptosporangiales</taxon>
        <taxon>Thermomonosporaceae</taxon>
        <taxon>Actinocorallia</taxon>
    </lineage>
</organism>
<sequence length="157" mass="17830">MDLIALEEIRNLKARYLRSLDLKLWDVFAETLAEDVVADYGSPSGGRPLNFTSRDQVVGYMRGALGDGMTTVHVVHNPELTVDGDTAQGTWCLEDTVVVDEYKLLIRGACYYTDTYGRADGTWRITSTRYQRIYEYMVPFDAMPGFKLTSNMWPKLP</sequence>
<evidence type="ECO:0000313" key="3">
    <source>
        <dbReference type="Proteomes" id="UP001501237"/>
    </source>
</evidence>
<evidence type="ECO:0000313" key="2">
    <source>
        <dbReference type="EMBL" id="GAA3214858.1"/>
    </source>
</evidence>
<dbReference type="CDD" id="cd00531">
    <property type="entry name" value="NTF2_like"/>
    <property type="match status" value="1"/>
</dbReference>
<dbReference type="InterPro" id="IPR037401">
    <property type="entry name" value="SnoaL-like"/>
</dbReference>
<protein>
    <submittedName>
        <fullName evidence="2">Nuclear transport factor 2 family protein</fullName>
    </submittedName>
</protein>
<keyword evidence="3" id="KW-1185">Reference proteome</keyword>
<dbReference type="Gene3D" id="3.10.450.50">
    <property type="match status" value="1"/>
</dbReference>
<feature type="domain" description="SnoaL-like" evidence="1">
    <location>
        <begin position="4"/>
        <end position="128"/>
    </location>
</feature>
<reference evidence="3" key="1">
    <citation type="journal article" date="2019" name="Int. J. Syst. Evol. Microbiol.">
        <title>The Global Catalogue of Microorganisms (GCM) 10K type strain sequencing project: providing services to taxonomists for standard genome sequencing and annotation.</title>
        <authorList>
            <consortium name="The Broad Institute Genomics Platform"/>
            <consortium name="The Broad Institute Genome Sequencing Center for Infectious Disease"/>
            <person name="Wu L."/>
            <person name="Ma J."/>
        </authorList>
    </citation>
    <scope>NUCLEOTIDE SEQUENCE [LARGE SCALE GENOMIC DNA]</scope>
    <source>
        <strain evidence="3">JCM 9377</strain>
    </source>
</reference>
<dbReference type="InterPro" id="IPR032710">
    <property type="entry name" value="NTF2-like_dom_sf"/>
</dbReference>
<evidence type="ECO:0000259" key="1">
    <source>
        <dbReference type="Pfam" id="PF13577"/>
    </source>
</evidence>
<accession>A0ABP6QBV7</accession>
<dbReference type="Pfam" id="PF13577">
    <property type="entry name" value="SnoaL_4"/>
    <property type="match status" value="1"/>
</dbReference>
<proteinExistence type="predicted"/>